<gene>
    <name evidence="1" type="ORF">EXN75_15445</name>
</gene>
<proteinExistence type="predicted"/>
<dbReference type="Pfam" id="PF19570">
    <property type="entry name" value="DUF6088"/>
    <property type="match status" value="1"/>
</dbReference>
<reference evidence="1 2" key="1">
    <citation type="submission" date="2019-02" db="EMBL/GenBank/DDBJ databases">
        <title>Draft Genome Sequence of the Prevotella sp. BCRC 81118, Isolated from Human Feces.</title>
        <authorList>
            <person name="Huang C.-H."/>
        </authorList>
    </citation>
    <scope>NUCLEOTIDE SEQUENCE [LARGE SCALE GENOMIC DNA]</scope>
    <source>
        <strain evidence="1 2">BCRC 81118</strain>
    </source>
</reference>
<dbReference type="Proteomes" id="UP000297872">
    <property type="component" value="Unassembled WGS sequence"/>
</dbReference>
<keyword evidence="2" id="KW-1185">Reference proteome</keyword>
<protein>
    <recommendedName>
        <fullName evidence="3">Type IV toxin-antitoxin system AbiEi family antitoxin domain-containing protein</fullName>
    </recommendedName>
</protein>
<comment type="caution">
    <text evidence="1">The sequence shown here is derived from an EMBL/GenBank/DDBJ whole genome shotgun (WGS) entry which is preliminary data.</text>
</comment>
<dbReference type="EMBL" id="SGVY01000065">
    <property type="protein sequence ID" value="TFH72524.1"/>
    <property type="molecule type" value="Genomic_DNA"/>
</dbReference>
<dbReference type="InterPro" id="IPR045738">
    <property type="entry name" value="DUF6088"/>
</dbReference>
<accession>A0A4Y8UXX0</accession>
<dbReference type="RefSeq" id="WP_134844496.1">
    <property type="nucleotide sequence ID" value="NZ_SGVY01000065.1"/>
</dbReference>
<dbReference type="GeneID" id="302996656"/>
<name>A0A4Y8UXX0_9BACT</name>
<sequence>MAEKSAYNEIKRKVKSSKRGTLFFPDLFAHTASSDAVRSALVRLCKGRDIIRVAQGIYCYPIIDEKCESGFITPSVEEIAEGIANRDKVRIAPTGAYAMILLGLSSQMPSDIVFVTDGSSRKVSLGKGKSIMFKHTSEMRTFAYRSRLMLLIVMALREIGERNVTEQQMNIIKCHLKKVPANDFQKDILLAPIWVRKKMQTQ</sequence>
<dbReference type="OrthoDB" id="9798200at2"/>
<organism evidence="1 2">
    <name type="scientific">Segatella hominis</name>
    <dbReference type="NCBI Taxonomy" id="2518605"/>
    <lineage>
        <taxon>Bacteria</taxon>
        <taxon>Pseudomonadati</taxon>
        <taxon>Bacteroidota</taxon>
        <taxon>Bacteroidia</taxon>
        <taxon>Bacteroidales</taxon>
        <taxon>Prevotellaceae</taxon>
        <taxon>Segatella</taxon>
    </lineage>
</organism>
<evidence type="ECO:0008006" key="3">
    <source>
        <dbReference type="Google" id="ProtNLM"/>
    </source>
</evidence>
<evidence type="ECO:0000313" key="1">
    <source>
        <dbReference type="EMBL" id="TFH72524.1"/>
    </source>
</evidence>
<evidence type="ECO:0000313" key="2">
    <source>
        <dbReference type="Proteomes" id="UP000297872"/>
    </source>
</evidence>
<dbReference type="AlphaFoldDB" id="A0A4Y8UXX0"/>